<gene>
    <name evidence="2" type="ORF">SK803_04215</name>
</gene>
<sequence length="445" mass="49458">MPKFTRLAFNVEGCVAVKVNAVLLYNLRLGAVLLSEFLTRYGAILLLFAMMLAYSAFAHFGLFMALGEYAAALTPQVDGRPFVMPRRKLIRASWTGVAAGVAIALTGYAALAERVGEVFLLRLPESERRIGFKIFVIVALMYVAFKSLRSLRASYLAYRQGTNFRIWLRGVSDNGLSAAHVTYLHGWVYRAIGSVLSTVSMCGLFILAVLVAAPGKSDAFSRSDGIRVGAVLAGVVTLSLLRKLLVQLWTVLRPESALADLCTRTTIAYRVPQKREKQKKSQPAKHERRFVLHRPGAWRDEQHEDSFKIASLIEWSVRRAQGRFAQYDYEQIVLTARQLAQSLRLNALQVADGPAADIAYQERRFLALQLTTSRNPLDFVERIGVMTAGDPEPPVLPRRRAARFVESLSGGINVHWPTLKTLGIVVAIIAFLFFGRFTDAVGLLK</sequence>
<feature type="transmembrane region" description="Helical" evidence="1">
    <location>
        <begin position="92"/>
        <end position="110"/>
    </location>
</feature>
<keyword evidence="3" id="KW-1185">Reference proteome</keyword>
<accession>A0ABU4SU35</accession>
<organism evidence="2 3">
    <name type="scientific">Lentzea miocenica</name>
    <dbReference type="NCBI Taxonomy" id="3095431"/>
    <lineage>
        <taxon>Bacteria</taxon>
        <taxon>Bacillati</taxon>
        <taxon>Actinomycetota</taxon>
        <taxon>Actinomycetes</taxon>
        <taxon>Pseudonocardiales</taxon>
        <taxon>Pseudonocardiaceae</taxon>
        <taxon>Lentzea</taxon>
    </lineage>
</organism>
<dbReference type="EMBL" id="JAXAVW010000003">
    <property type="protein sequence ID" value="MDX8029399.1"/>
    <property type="molecule type" value="Genomic_DNA"/>
</dbReference>
<proteinExistence type="predicted"/>
<protein>
    <submittedName>
        <fullName evidence="2">Uncharacterized protein</fullName>
    </submittedName>
</protein>
<evidence type="ECO:0000256" key="1">
    <source>
        <dbReference type="SAM" id="Phobius"/>
    </source>
</evidence>
<evidence type="ECO:0000313" key="2">
    <source>
        <dbReference type="EMBL" id="MDX8029399.1"/>
    </source>
</evidence>
<reference evidence="2 3" key="1">
    <citation type="submission" date="2023-11" db="EMBL/GenBank/DDBJ databases">
        <title>Lentzea sokolovensis, sp. nov., Lentzea kristufkii, sp. nov., and Lentzea miocenensis, sp. nov., rare actinobacteria from Sokolov Coal Basin, Miocene lacustrine sediment, Czech Republic.</title>
        <authorList>
            <person name="Lara A."/>
            <person name="Kotroba L."/>
            <person name="Nouioui I."/>
            <person name="Neumann-Schaal M."/>
            <person name="Mast Y."/>
            <person name="Chronakova A."/>
        </authorList>
    </citation>
    <scope>NUCLEOTIDE SEQUENCE [LARGE SCALE GENOMIC DNA]</scope>
    <source>
        <strain evidence="2 3">BCCO 10_0856</strain>
    </source>
</reference>
<keyword evidence="1" id="KW-1133">Transmembrane helix</keyword>
<name>A0ABU4SU35_9PSEU</name>
<feature type="transmembrane region" description="Helical" evidence="1">
    <location>
        <begin position="422"/>
        <end position="444"/>
    </location>
</feature>
<keyword evidence="1" id="KW-0472">Membrane</keyword>
<dbReference type="RefSeq" id="WP_319964407.1">
    <property type="nucleotide sequence ID" value="NZ_JAXAVW010000003.1"/>
</dbReference>
<dbReference type="Proteomes" id="UP001285521">
    <property type="component" value="Unassembled WGS sequence"/>
</dbReference>
<reference evidence="2 3" key="2">
    <citation type="submission" date="2023-11" db="EMBL/GenBank/DDBJ databases">
        <authorList>
            <person name="Lara A.C."/>
            <person name="Chronakova A."/>
        </authorList>
    </citation>
    <scope>NUCLEOTIDE SEQUENCE [LARGE SCALE GENOMIC DNA]</scope>
    <source>
        <strain evidence="2 3">BCCO 10_0856</strain>
    </source>
</reference>
<feature type="transmembrane region" description="Helical" evidence="1">
    <location>
        <begin position="7"/>
        <end position="25"/>
    </location>
</feature>
<evidence type="ECO:0000313" key="3">
    <source>
        <dbReference type="Proteomes" id="UP001285521"/>
    </source>
</evidence>
<feature type="transmembrane region" description="Helical" evidence="1">
    <location>
        <begin position="45"/>
        <end position="71"/>
    </location>
</feature>
<feature type="transmembrane region" description="Helical" evidence="1">
    <location>
        <begin position="191"/>
        <end position="213"/>
    </location>
</feature>
<comment type="caution">
    <text evidence="2">The sequence shown here is derived from an EMBL/GenBank/DDBJ whole genome shotgun (WGS) entry which is preliminary data.</text>
</comment>
<keyword evidence="1" id="KW-0812">Transmembrane</keyword>
<feature type="transmembrane region" description="Helical" evidence="1">
    <location>
        <begin position="130"/>
        <end position="145"/>
    </location>
</feature>
<feature type="transmembrane region" description="Helical" evidence="1">
    <location>
        <begin position="225"/>
        <end position="245"/>
    </location>
</feature>